<dbReference type="Pfam" id="PF00472">
    <property type="entry name" value="RF-1"/>
    <property type="match status" value="1"/>
</dbReference>
<keyword evidence="10" id="KW-1185">Reference proteome</keyword>
<feature type="modified residue" description="N5-methylglutamine" evidence="6">
    <location>
        <position position="243"/>
    </location>
</feature>
<proteinExistence type="inferred from homology"/>
<dbReference type="EMBL" id="FUXF01000032">
    <property type="protein sequence ID" value="SJZ62871.1"/>
    <property type="molecule type" value="Genomic_DNA"/>
</dbReference>
<evidence type="ECO:0000256" key="7">
    <source>
        <dbReference type="SAM" id="Coils"/>
    </source>
</evidence>
<comment type="function">
    <text evidence="1 6">Peptide chain release factor 1 directs the termination of translation in response to the peptide chain termination codons UAG and UAA.</text>
</comment>
<dbReference type="InterPro" id="IPR045853">
    <property type="entry name" value="Pep_chain_release_fac_I_sf"/>
</dbReference>
<dbReference type="GO" id="GO:0016149">
    <property type="term" value="F:translation release factor activity, codon specific"/>
    <property type="evidence" value="ECO:0007669"/>
    <property type="project" value="UniProtKB-UniRule"/>
</dbReference>
<dbReference type="SMART" id="SM00937">
    <property type="entry name" value="PCRF"/>
    <property type="match status" value="1"/>
</dbReference>
<dbReference type="STRING" id="171291.SAMN02745154_00646"/>
<dbReference type="NCBIfam" id="TIGR00019">
    <property type="entry name" value="prfA"/>
    <property type="match status" value="1"/>
</dbReference>
<dbReference type="FunFam" id="3.30.160.20:FF:000004">
    <property type="entry name" value="Peptide chain release factor 1"/>
    <property type="match status" value="1"/>
</dbReference>
<keyword evidence="3 6" id="KW-0488">Methylation</keyword>
<evidence type="ECO:0000256" key="5">
    <source>
        <dbReference type="ARBA" id="ARBA00050039"/>
    </source>
</evidence>
<comment type="subcellular location">
    <subcellularLocation>
        <location evidence="6">Cytoplasm</location>
    </subcellularLocation>
</comment>
<dbReference type="SUPFAM" id="SSF75620">
    <property type="entry name" value="Release factor"/>
    <property type="match status" value="1"/>
</dbReference>
<evidence type="ECO:0000259" key="8">
    <source>
        <dbReference type="PROSITE" id="PS00745"/>
    </source>
</evidence>
<evidence type="ECO:0000256" key="4">
    <source>
        <dbReference type="ARBA" id="ARBA00022917"/>
    </source>
</evidence>
<comment type="PTM">
    <text evidence="6">Methylated by PrmC. Methylation increases the termination efficiency of RF1.</text>
</comment>
<accession>A0A1T4M7I9</accession>
<dbReference type="Gene3D" id="6.10.140.1950">
    <property type="match status" value="1"/>
</dbReference>
<dbReference type="InterPro" id="IPR000352">
    <property type="entry name" value="Pep_chain_release_fac_I"/>
</dbReference>
<dbReference type="Pfam" id="PF03462">
    <property type="entry name" value="PCRF"/>
    <property type="match status" value="1"/>
</dbReference>
<evidence type="ECO:0000256" key="3">
    <source>
        <dbReference type="ARBA" id="ARBA00022481"/>
    </source>
</evidence>
<evidence type="ECO:0000256" key="1">
    <source>
        <dbReference type="ARBA" id="ARBA00002986"/>
    </source>
</evidence>
<feature type="coiled-coil region" evidence="7">
    <location>
        <begin position="61"/>
        <end position="103"/>
    </location>
</feature>
<dbReference type="InterPro" id="IPR005139">
    <property type="entry name" value="PCRF"/>
</dbReference>
<name>A0A1T4M7I9_9BACT</name>
<dbReference type="HAMAP" id="MF_00093">
    <property type="entry name" value="Rel_fac_1"/>
    <property type="match status" value="1"/>
</dbReference>
<evidence type="ECO:0000313" key="10">
    <source>
        <dbReference type="Proteomes" id="UP000190389"/>
    </source>
</evidence>
<dbReference type="NCBIfam" id="NF001859">
    <property type="entry name" value="PRK00591.1"/>
    <property type="match status" value="1"/>
</dbReference>
<feature type="coiled-coil region" evidence="7">
    <location>
        <begin position="8"/>
        <end position="35"/>
    </location>
</feature>
<keyword evidence="7" id="KW-0175">Coiled coil</keyword>
<keyword evidence="4 6" id="KW-0648">Protein biosynthesis</keyword>
<gene>
    <name evidence="6" type="primary">prfA</name>
    <name evidence="9" type="ORF">SAMN02745154_00646</name>
</gene>
<reference evidence="10" key="1">
    <citation type="submission" date="2017-02" db="EMBL/GenBank/DDBJ databases">
        <authorList>
            <person name="Varghese N."/>
            <person name="Submissions S."/>
        </authorList>
    </citation>
    <scope>NUCLEOTIDE SEQUENCE [LARGE SCALE GENOMIC DNA]</scope>
    <source>
        <strain evidence="10">ATCC 27862</strain>
    </source>
</reference>
<evidence type="ECO:0000256" key="6">
    <source>
        <dbReference type="HAMAP-Rule" id="MF_00093"/>
    </source>
</evidence>
<dbReference type="Gene3D" id="3.30.70.1660">
    <property type="match status" value="1"/>
</dbReference>
<dbReference type="PROSITE" id="PS00745">
    <property type="entry name" value="RF_PROK_I"/>
    <property type="match status" value="1"/>
</dbReference>
<keyword evidence="6" id="KW-0963">Cytoplasm</keyword>
<dbReference type="PANTHER" id="PTHR43804:SF7">
    <property type="entry name" value="LD18447P"/>
    <property type="match status" value="1"/>
</dbReference>
<organism evidence="9 10">
    <name type="scientific">Mycoplasmopsis verecunda</name>
    <dbReference type="NCBI Taxonomy" id="171291"/>
    <lineage>
        <taxon>Bacteria</taxon>
        <taxon>Bacillati</taxon>
        <taxon>Mycoplasmatota</taxon>
        <taxon>Mycoplasmoidales</taxon>
        <taxon>Metamycoplasmataceae</taxon>
        <taxon>Mycoplasmopsis</taxon>
    </lineage>
</organism>
<dbReference type="AlphaFoldDB" id="A0A1T4M7I9"/>
<feature type="domain" description="Prokaryotic-type class I peptide chain release factors" evidence="8">
    <location>
        <begin position="236"/>
        <end position="252"/>
    </location>
</feature>
<evidence type="ECO:0000256" key="2">
    <source>
        <dbReference type="ARBA" id="ARBA00010835"/>
    </source>
</evidence>
<dbReference type="PANTHER" id="PTHR43804">
    <property type="entry name" value="LD18447P"/>
    <property type="match status" value="1"/>
</dbReference>
<dbReference type="InterPro" id="IPR050057">
    <property type="entry name" value="Prokaryotic/Mito_RF"/>
</dbReference>
<comment type="similarity">
    <text evidence="2 6">Belongs to the prokaryotic/mitochondrial release factor family.</text>
</comment>
<dbReference type="Gene3D" id="3.30.160.20">
    <property type="match status" value="1"/>
</dbReference>
<sequence length="364" mass="40963">MLKYTIMETTMYNSLKQIKQKYDELEKQLQDPEVISDIKKYTKINKEINSIKDIVLAFEQYLDAESNLKNAKEMLKEDDEEIVSLAKMEISEAEEKMSKLSDELKILILPKDENDDKDVIVEIRGAAGGDEANIFAGDLFRMYSKWASQNDMKLTLLESSAAEAGGFTLVVFSVKGDKPYSKLKFESGVHRVQRIPVTETKGRVHTSTATVTVMPEIDDDINIEIKSEDVRVDVYRSSGNGGQSVNTTDSAVRLTHLPTGIVVTCQEGKNQIQNKDIAFRVLKSKLYDIELQKKQAEESGYRKLAGSGARSEKIRTYNYPQDRVTDHRISYSTSLLPVMEGKLNSIIDALLAEEQNEKIAEAGI</sequence>
<dbReference type="InterPro" id="IPR004373">
    <property type="entry name" value="RF-1"/>
</dbReference>
<evidence type="ECO:0000313" key="9">
    <source>
        <dbReference type="EMBL" id="SJZ62871.1"/>
    </source>
</evidence>
<dbReference type="Proteomes" id="UP000190389">
    <property type="component" value="Unassembled WGS sequence"/>
</dbReference>
<dbReference type="GO" id="GO:0005737">
    <property type="term" value="C:cytoplasm"/>
    <property type="evidence" value="ECO:0007669"/>
    <property type="project" value="UniProtKB-SubCell"/>
</dbReference>
<protein>
    <recommendedName>
        <fullName evidence="5 6">Peptide chain release factor 1</fullName>
        <shortName evidence="6">RF-1</shortName>
    </recommendedName>
</protein>
<dbReference type="FunFam" id="3.30.70.1660:FF:000002">
    <property type="entry name" value="Peptide chain release factor 1"/>
    <property type="match status" value="1"/>
</dbReference>